<organism evidence="1 2">
    <name type="scientific">Armillaria novae-zelandiae</name>
    <dbReference type="NCBI Taxonomy" id="153914"/>
    <lineage>
        <taxon>Eukaryota</taxon>
        <taxon>Fungi</taxon>
        <taxon>Dikarya</taxon>
        <taxon>Basidiomycota</taxon>
        <taxon>Agaricomycotina</taxon>
        <taxon>Agaricomycetes</taxon>
        <taxon>Agaricomycetidae</taxon>
        <taxon>Agaricales</taxon>
        <taxon>Marasmiineae</taxon>
        <taxon>Physalacriaceae</taxon>
        <taxon>Armillaria</taxon>
    </lineage>
</organism>
<sequence>MALERSIWTPVLAVPVRITTYHLHSTSSHNDHIDVAYLATTIDYPAPGGVRALQAIIHDAEEHLAYLYHKISNVTCLRRDLEMQISCLDRRWKDLTQACHYTKHEMKEQRKLLSPIGTRLPAEVFHEIFLATIDFPPEKYWCEEIKTWKLSTSVISSPAVWSIERVSKKWRAAVHGYNNIVRISQHLTRSGQLPPSITIHRPHGSSWNCPPKLLPSLIPFANRIKFLYLFIPTRMLKGFRALEYTCDALQTLVVVANDSVPPPENGSLPDTLPIDIFLKAPHLRKVELRDIFDASYRILLRIKQITEFTNVYRRQCRWSHNHVQPILDFLIRIGLATLYRERDGTETLELRSSIVRCPQLRSLRILFDPDGFPDYFNTSLPQT</sequence>
<dbReference type="AlphaFoldDB" id="A0AA39TGM4"/>
<evidence type="ECO:0000313" key="1">
    <source>
        <dbReference type="EMBL" id="KAK0487781.1"/>
    </source>
</evidence>
<dbReference type="EMBL" id="JAUEPR010000003">
    <property type="protein sequence ID" value="KAK0487781.1"/>
    <property type="molecule type" value="Genomic_DNA"/>
</dbReference>
<protein>
    <submittedName>
        <fullName evidence="1">Uncharacterized protein</fullName>
    </submittedName>
</protein>
<evidence type="ECO:0000313" key="2">
    <source>
        <dbReference type="Proteomes" id="UP001175227"/>
    </source>
</evidence>
<keyword evidence="2" id="KW-1185">Reference proteome</keyword>
<accession>A0AA39TGM4</accession>
<proteinExistence type="predicted"/>
<gene>
    <name evidence="1" type="ORF">IW261DRAFT_640417</name>
</gene>
<name>A0AA39TGM4_9AGAR</name>
<reference evidence="1" key="1">
    <citation type="submission" date="2023-06" db="EMBL/GenBank/DDBJ databases">
        <authorList>
            <consortium name="Lawrence Berkeley National Laboratory"/>
            <person name="Ahrendt S."/>
            <person name="Sahu N."/>
            <person name="Indic B."/>
            <person name="Wong-Bajracharya J."/>
            <person name="Merenyi Z."/>
            <person name="Ke H.-M."/>
            <person name="Monk M."/>
            <person name="Kocsube S."/>
            <person name="Drula E."/>
            <person name="Lipzen A."/>
            <person name="Balint B."/>
            <person name="Henrissat B."/>
            <person name="Andreopoulos B."/>
            <person name="Martin F.M."/>
            <person name="Harder C.B."/>
            <person name="Rigling D."/>
            <person name="Ford K.L."/>
            <person name="Foster G.D."/>
            <person name="Pangilinan J."/>
            <person name="Papanicolaou A."/>
            <person name="Barry K."/>
            <person name="LaButti K."/>
            <person name="Viragh M."/>
            <person name="Koriabine M."/>
            <person name="Yan M."/>
            <person name="Riley R."/>
            <person name="Champramary S."/>
            <person name="Plett K.L."/>
            <person name="Tsai I.J."/>
            <person name="Slot J."/>
            <person name="Sipos G."/>
            <person name="Plett J."/>
            <person name="Nagy L.G."/>
            <person name="Grigoriev I.V."/>
        </authorList>
    </citation>
    <scope>NUCLEOTIDE SEQUENCE</scope>
    <source>
        <strain evidence="1">ICMP 16352</strain>
    </source>
</reference>
<comment type="caution">
    <text evidence="1">The sequence shown here is derived from an EMBL/GenBank/DDBJ whole genome shotgun (WGS) entry which is preliminary data.</text>
</comment>
<dbReference type="Proteomes" id="UP001175227">
    <property type="component" value="Unassembled WGS sequence"/>
</dbReference>